<sequence length="227" mass="24217">MNRTLSVVRLQLVNKQTYVWVPLLVLGGAFVITLAIFAMLPVEGIVGGGAQAPMWYFLVVGVQSLTLTFPFSQALSVTRREFFLGTMLTALLASAALTVIYVLGGFLEEATDGLGTGSVFFQVPGVWAEGWAPAALAYLVMSMAFFQVGFLSATIYKRFGALVLTAGLIVVALALLVGVWLLTRTGAWGDFFGWMGGVGTLGLTLWSLPVLALLALVSYASLRRALP</sequence>
<organism evidence="2 3">
    <name type="scientific">Serinicoccus hydrothermalis</name>
    <dbReference type="NCBI Taxonomy" id="1758689"/>
    <lineage>
        <taxon>Bacteria</taxon>
        <taxon>Bacillati</taxon>
        <taxon>Actinomycetota</taxon>
        <taxon>Actinomycetes</taxon>
        <taxon>Micrococcales</taxon>
        <taxon>Ornithinimicrobiaceae</taxon>
        <taxon>Serinicoccus</taxon>
    </lineage>
</organism>
<keyword evidence="1" id="KW-0472">Membrane</keyword>
<dbReference type="Proteomes" id="UP000092482">
    <property type="component" value="Chromosome"/>
</dbReference>
<dbReference type="RefSeq" id="WP_066641472.1">
    <property type="nucleotide sequence ID" value="NZ_CP014989.1"/>
</dbReference>
<keyword evidence="1" id="KW-1133">Transmembrane helix</keyword>
<protein>
    <submittedName>
        <fullName evidence="2">Putative ABC transporter permease</fullName>
    </submittedName>
</protein>
<accession>A0A1B1NFP0</accession>
<evidence type="ECO:0000256" key="1">
    <source>
        <dbReference type="SAM" id="Phobius"/>
    </source>
</evidence>
<feature type="transmembrane region" description="Helical" evidence="1">
    <location>
        <begin position="82"/>
        <end position="104"/>
    </location>
</feature>
<keyword evidence="1" id="KW-0812">Transmembrane</keyword>
<dbReference type="OrthoDB" id="3209791at2"/>
<keyword evidence="3" id="KW-1185">Reference proteome</keyword>
<feature type="transmembrane region" description="Helical" evidence="1">
    <location>
        <begin position="20"/>
        <end position="42"/>
    </location>
</feature>
<dbReference type="PATRIC" id="fig|1758689.4.peg.2969"/>
<name>A0A1B1NFP0_9MICO</name>
<feature type="transmembrane region" description="Helical" evidence="1">
    <location>
        <begin position="203"/>
        <end position="222"/>
    </location>
</feature>
<evidence type="ECO:0000313" key="3">
    <source>
        <dbReference type="Proteomes" id="UP000092482"/>
    </source>
</evidence>
<gene>
    <name evidence="2" type="ORF">SGUI_2846</name>
</gene>
<reference evidence="2 3" key="1">
    <citation type="submission" date="2016-03" db="EMBL/GenBank/DDBJ databases">
        <title>Shallow-sea hydrothermal system.</title>
        <authorList>
            <person name="Tang K."/>
        </authorList>
    </citation>
    <scope>NUCLEOTIDE SEQUENCE [LARGE SCALE GENOMIC DNA]</scope>
    <source>
        <strain evidence="2 3">JLT9</strain>
    </source>
</reference>
<evidence type="ECO:0000313" key="2">
    <source>
        <dbReference type="EMBL" id="ANS80242.1"/>
    </source>
</evidence>
<feature type="transmembrane region" description="Helical" evidence="1">
    <location>
        <begin position="131"/>
        <end position="152"/>
    </location>
</feature>
<feature type="transmembrane region" description="Helical" evidence="1">
    <location>
        <begin position="54"/>
        <end position="75"/>
    </location>
</feature>
<dbReference type="STRING" id="1758689.SGUI_2846"/>
<dbReference type="EMBL" id="CP014989">
    <property type="protein sequence ID" value="ANS80242.1"/>
    <property type="molecule type" value="Genomic_DNA"/>
</dbReference>
<dbReference type="KEGG" id="serj:SGUI_2846"/>
<feature type="transmembrane region" description="Helical" evidence="1">
    <location>
        <begin position="159"/>
        <end position="183"/>
    </location>
</feature>
<dbReference type="AlphaFoldDB" id="A0A1B1NFP0"/>
<proteinExistence type="predicted"/>